<dbReference type="InterPro" id="IPR050858">
    <property type="entry name" value="Mal-CoA-ACP_Trans/PKS_FabD"/>
</dbReference>
<dbReference type="GO" id="GO:0004314">
    <property type="term" value="F:[acyl-carrier-protein] S-malonyltransferase activity"/>
    <property type="evidence" value="ECO:0007669"/>
    <property type="project" value="UniProtKB-EC"/>
</dbReference>
<dbReference type="InterPro" id="IPR016035">
    <property type="entry name" value="Acyl_Trfase/lysoPLipase"/>
</dbReference>
<dbReference type="AlphaFoldDB" id="A0A1U9YZN9"/>
<keyword evidence="7" id="KW-1185">Reference proteome</keyword>
<keyword evidence="2" id="KW-0808">Transferase</keyword>
<gene>
    <name evidence="6" type="ORF">Mame_01543</name>
</gene>
<dbReference type="InterPro" id="IPR014043">
    <property type="entry name" value="Acyl_transferase_dom"/>
</dbReference>
<evidence type="ECO:0000256" key="3">
    <source>
        <dbReference type="ARBA" id="ARBA00023315"/>
    </source>
</evidence>
<evidence type="ECO:0000256" key="1">
    <source>
        <dbReference type="ARBA" id="ARBA00013258"/>
    </source>
</evidence>
<dbReference type="eggNOG" id="COG0331">
    <property type="taxonomic scope" value="Bacteria"/>
</dbReference>
<evidence type="ECO:0000256" key="4">
    <source>
        <dbReference type="ARBA" id="ARBA00048462"/>
    </source>
</evidence>
<dbReference type="Proteomes" id="UP000191135">
    <property type="component" value="Chromosome"/>
</dbReference>
<organism evidence="6 7">
    <name type="scientific">Martelella mediterranea DSM 17316</name>
    <dbReference type="NCBI Taxonomy" id="1122214"/>
    <lineage>
        <taxon>Bacteria</taxon>
        <taxon>Pseudomonadati</taxon>
        <taxon>Pseudomonadota</taxon>
        <taxon>Alphaproteobacteria</taxon>
        <taxon>Hyphomicrobiales</taxon>
        <taxon>Aurantimonadaceae</taxon>
        <taxon>Martelella</taxon>
    </lineage>
</organism>
<proteinExistence type="predicted"/>
<dbReference type="EC" id="2.3.1.39" evidence="1"/>
<dbReference type="EMBL" id="CP020330">
    <property type="protein sequence ID" value="AQZ50894.1"/>
    <property type="molecule type" value="Genomic_DNA"/>
</dbReference>
<protein>
    <recommendedName>
        <fullName evidence="1">[acyl-carrier-protein] S-malonyltransferase</fullName>
        <ecNumber evidence="1">2.3.1.39</ecNumber>
    </recommendedName>
</protein>
<evidence type="ECO:0000313" key="7">
    <source>
        <dbReference type="Proteomes" id="UP000191135"/>
    </source>
</evidence>
<dbReference type="Gene3D" id="3.30.70.250">
    <property type="entry name" value="Malonyl-CoA ACP transacylase, ACP-binding"/>
    <property type="match status" value="1"/>
</dbReference>
<name>A0A1U9YZN9_9HYPH</name>
<dbReference type="PANTHER" id="PTHR42681:SF1">
    <property type="entry name" value="MALONYL-COA-ACYL CARRIER PROTEIN TRANSACYLASE, MITOCHONDRIAL"/>
    <property type="match status" value="1"/>
</dbReference>
<reference evidence="6 7" key="1">
    <citation type="submission" date="2017-03" db="EMBL/GenBank/DDBJ databases">
        <title>Foreign affairs: Plasmid Transfer between Roseobacters and Rhizobia.</title>
        <authorList>
            <person name="Bartling P."/>
            <person name="Bunk B."/>
            <person name="Overmann J."/>
            <person name="Brinkmann H."/>
            <person name="Petersen J."/>
        </authorList>
    </citation>
    <scope>NUCLEOTIDE SEQUENCE [LARGE SCALE GENOMIC DNA]</scope>
    <source>
        <strain evidence="6 7">MACL11</strain>
    </source>
</reference>
<dbReference type="RefSeq" id="WP_018067353.1">
    <property type="nucleotide sequence ID" value="NZ_AQWH01000039.1"/>
</dbReference>
<dbReference type="STRING" id="1122214.Mame_01543"/>
<sequence>MKTAAIICPGRGTYNKSELGYLGRHFPDPGLLAQFDALRSAEGQPTLGELDGATRFSMATHTRGDNAAGLIYAATLGDFLSIDRERVKIVAVTGNSMGWYSALACAGAVSALDGFTIANTMGTLMHEAMIGGQVIYPFVGDDWRPDPARKTALLAIVDAIAAKPDHFLSVSIDLGGMLVLAGNEAGLAAFEAAVEPLQGRFPMRLGNHAAFHTELQAPVAAQGRAMLSPALFTQPDLPLIDGRGEIWWPKTVSTDALRDYTLGAQVTESYDFTRAVTVLAREFAPDLFIVTGPGTTLGGAVAQSLILANWRGMTGKEDFKSVQEASPVLASMGLPEQRATISGAGMR</sequence>
<accession>A0A1U9YZN9</accession>
<evidence type="ECO:0000256" key="2">
    <source>
        <dbReference type="ARBA" id="ARBA00022679"/>
    </source>
</evidence>
<dbReference type="Gene3D" id="3.40.366.10">
    <property type="entry name" value="Malonyl-Coenzyme A Acyl Carrier Protein, domain 2"/>
    <property type="match status" value="1"/>
</dbReference>
<dbReference type="SMART" id="SM00827">
    <property type="entry name" value="PKS_AT"/>
    <property type="match status" value="1"/>
</dbReference>
<dbReference type="PANTHER" id="PTHR42681">
    <property type="entry name" value="MALONYL-COA-ACYL CARRIER PROTEIN TRANSACYLASE, MITOCHONDRIAL"/>
    <property type="match status" value="1"/>
</dbReference>
<evidence type="ECO:0000313" key="6">
    <source>
        <dbReference type="EMBL" id="AQZ50894.1"/>
    </source>
</evidence>
<keyword evidence="3" id="KW-0012">Acyltransferase</keyword>
<dbReference type="OrthoDB" id="5756162at2"/>
<dbReference type="InterPro" id="IPR001227">
    <property type="entry name" value="Ac_transferase_dom_sf"/>
</dbReference>
<dbReference type="SUPFAM" id="SSF52151">
    <property type="entry name" value="FabD/lysophospholipase-like"/>
    <property type="match status" value="1"/>
</dbReference>
<comment type="catalytic activity">
    <reaction evidence="4">
        <text>holo-[ACP] + malonyl-CoA = malonyl-[ACP] + CoA</text>
        <dbReference type="Rhea" id="RHEA:41792"/>
        <dbReference type="Rhea" id="RHEA-COMP:9623"/>
        <dbReference type="Rhea" id="RHEA-COMP:9685"/>
        <dbReference type="ChEBI" id="CHEBI:57287"/>
        <dbReference type="ChEBI" id="CHEBI:57384"/>
        <dbReference type="ChEBI" id="CHEBI:64479"/>
        <dbReference type="ChEBI" id="CHEBI:78449"/>
        <dbReference type="EC" id="2.3.1.39"/>
    </reaction>
</comment>
<feature type="domain" description="Malonyl-CoA:ACP transacylase (MAT)" evidence="5">
    <location>
        <begin position="67"/>
        <end position="313"/>
    </location>
</feature>
<evidence type="ECO:0000259" key="5">
    <source>
        <dbReference type="SMART" id="SM00827"/>
    </source>
</evidence>
<dbReference type="KEGG" id="mmed:Mame_01543"/>
<dbReference type="GO" id="GO:0006633">
    <property type="term" value="P:fatty acid biosynthetic process"/>
    <property type="evidence" value="ECO:0007669"/>
    <property type="project" value="TreeGrafter"/>
</dbReference>